<dbReference type="InterPro" id="IPR038837">
    <property type="entry name" value="tRNA_ligase_1"/>
</dbReference>
<gene>
    <name evidence="1" type="ORF">ACHAXA_000522</name>
</gene>
<proteinExistence type="predicted"/>
<comment type="caution">
    <text evidence="1">The sequence shown here is derived from an EMBL/GenBank/DDBJ whole genome shotgun (WGS) entry which is preliminary data.</text>
</comment>
<sequence length="1170" mass="130974">MSSKKYKSLPPDIARLRLEAIFHPKFENESPDSEIRRKMLDGVASGRGYLEASLKHSGSLLLWSGRQCYYSKNSTNNTFTKVGEIMLMRHFARCHGTLDWRGEYERCSELVYGSRLTCSFEVVTSVLGHHGAIPERDYLILISVADRGCGRGRFYSTNELVRFAQAHRLPHNDAWIFSSSESCGALFRAHEELMETGTATTVVDRLDRIVLDGEEGRCAKVASLYPHKIFQGDILEGIVIRYVPYNITTTTENGVNVGSMPSAFDELKELGTASNELLMLVPPSATVDDTDDIQRVDLRALAGGDDFDNQLDLVLRTFHGPNYRRISNSRAPESSSPLKSIDVVKLANEIIIASTSGSPVYDRETVAIARLIHDLDRLRIGAAYNLFDEHILDDERFLCILRIHNDSSFPKYNSFLKRERKGGLMLFRGFSIEIVPSDDSIVMDEHEDFDMNECQRTEEDTVNEEKLMLKMKFLPYMVRTFICRNGLSILMNAGIPSFEQHAIGQLTKWKVSDEAVEKWLPFFKSWAKYCTSSLDASLPPLTAATYLYHYNRFDELYATGLFQPTLDVVPSFRGLIVLVGTSKNDLKPLSLSLSSELQCPKIVEGINQVTEEDLFLLNKKSGRGLICIAEIKEGVTRLRGLAKKYQEVIFIIMVQGADLGGINENSRKMEGMTNSWKKTKCNLMLELPKESAMQIDADSTVTYLSTNTIARDVLAKLKGYCCVNEVPDERPGLIVYFPTIPGSGKSSICRDISSDTLGIKDGRKLVLLEGDQIKGKFYGIVAKELLDKPSSVSILDKNVPPTSFPAVHELCVKSKSIALPVLPMGMVDTYIGHGESADVYPFSLQFLAACMSRVLNRKPGTHAGKLDAATENACMVVVKFYCFYRHLTAAQLTKKLRYVGYQGKVIFIPFFKDNTLPELPCDLKQALEDAVDLQSCEDKKICKADKSVLASMDERLRSSIKGNQHYIDSLTVPIEESRSIFVTEVSNAIASLPDKVGMELKQARTIQIVSLDFESGAVNAKIEKLRQRFTNVDEYFAQREAHKNSDQDDESKDRFITSLHCTFAHASGVSQTTMLASFQHLIGSTAEMKATALLFNEKIAAIELEVPNCDSIPRPENAFPHITIWCSANSKAYESNELPGMLKCNKATRVAFEEDVVLRGVFSFWYNPVV</sequence>
<dbReference type="Proteomes" id="UP001530377">
    <property type="component" value="Unassembled WGS sequence"/>
</dbReference>
<name>A0ABD3SSQ8_9STRA</name>
<evidence type="ECO:0000313" key="2">
    <source>
        <dbReference type="Proteomes" id="UP001530377"/>
    </source>
</evidence>
<protein>
    <recommendedName>
        <fullName evidence="3">tRNA ligase phosphodiesterase domain-containing protein</fullName>
    </recommendedName>
</protein>
<keyword evidence="2" id="KW-1185">Reference proteome</keyword>
<evidence type="ECO:0008006" key="3">
    <source>
        <dbReference type="Google" id="ProtNLM"/>
    </source>
</evidence>
<dbReference type="EMBL" id="JALLPB020000001">
    <property type="protein sequence ID" value="KAL3827649.1"/>
    <property type="molecule type" value="Genomic_DNA"/>
</dbReference>
<reference evidence="1 2" key="1">
    <citation type="submission" date="2024-10" db="EMBL/GenBank/DDBJ databases">
        <title>Updated reference genomes for cyclostephanoid diatoms.</title>
        <authorList>
            <person name="Roberts W.R."/>
            <person name="Alverson A.J."/>
        </authorList>
    </citation>
    <scope>NUCLEOTIDE SEQUENCE [LARGE SCALE GENOMIC DNA]</scope>
    <source>
        <strain evidence="1 2">AJA228-03</strain>
    </source>
</reference>
<evidence type="ECO:0000313" key="1">
    <source>
        <dbReference type="EMBL" id="KAL3827649.1"/>
    </source>
</evidence>
<dbReference type="PANTHER" id="PTHR35460:SF1">
    <property type="entry name" value="TRNA LIGASE 1"/>
    <property type="match status" value="1"/>
</dbReference>
<dbReference type="PANTHER" id="PTHR35460">
    <property type="entry name" value="TRNA LIGASE 1"/>
    <property type="match status" value="1"/>
</dbReference>
<organism evidence="1 2">
    <name type="scientific">Cyclostephanos tholiformis</name>
    <dbReference type="NCBI Taxonomy" id="382380"/>
    <lineage>
        <taxon>Eukaryota</taxon>
        <taxon>Sar</taxon>
        <taxon>Stramenopiles</taxon>
        <taxon>Ochrophyta</taxon>
        <taxon>Bacillariophyta</taxon>
        <taxon>Coscinodiscophyceae</taxon>
        <taxon>Thalassiosirophycidae</taxon>
        <taxon>Stephanodiscales</taxon>
        <taxon>Stephanodiscaceae</taxon>
        <taxon>Cyclostephanos</taxon>
    </lineage>
</organism>
<accession>A0ABD3SSQ8</accession>
<dbReference type="AlphaFoldDB" id="A0ABD3SSQ8"/>